<evidence type="ECO:0000256" key="3">
    <source>
        <dbReference type="ARBA" id="ARBA00022490"/>
    </source>
</evidence>
<dbReference type="FunFam" id="3.40.50.880:FF:000022">
    <property type="entry name" value="protein deglycase DJ-1"/>
    <property type="match status" value="1"/>
</dbReference>
<dbReference type="EC" id="4.2.1.130" evidence="2"/>
<organism evidence="6 7">
    <name type="scientific">Caenorhabditis briggsae</name>
    <dbReference type="NCBI Taxonomy" id="6238"/>
    <lineage>
        <taxon>Eukaryota</taxon>
        <taxon>Metazoa</taxon>
        <taxon>Ecdysozoa</taxon>
        <taxon>Nematoda</taxon>
        <taxon>Chromadorea</taxon>
        <taxon>Rhabditida</taxon>
        <taxon>Rhabditina</taxon>
        <taxon>Rhabditomorpha</taxon>
        <taxon>Rhabditoidea</taxon>
        <taxon>Rhabditidae</taxon>
        <taxon>Peloderinae</taxon>
        <taxon>Caenorhabditis</taxon>
    </lineage>
</organism>
<evidence type="ECO:0000313" key="6">
    <source>
        <dbReference type="EMBL" id="ULU08987.1"/>
    </source>
</evidence>
<evidence type="ECO:0000256" key="2">
    <source>
        <dbReference type="ARBA" id="ARBA00013134"/>
    </source>
</evidence>
<name>A0AAE9DR09_CAEBR</name>
<dbReference type="GO" id="GO:0046295">
    <property type="term" value="P:glycolate biosynthetic process"/>
    <property type="evidence" value="ECO:0007669"/>
    <property type="project" value="UniProtKB-ARBA"/>
</dbReference>
<dbReference type="NCBIfam" id="TIGR01383">
    <property type="entry name" value="not_thiJ"/>
    <property type="match status" value="1"/>
</dbReference>
<feature type="domain" description="DJ-1/PfpI" evidence="5">
    <location>
        <begin position="33"/>
        <end position="203"/>
    </location>
</feature>
<dbReference type="AlphaFoldDB" id="A0AAE9DR09"/>
<evidence type="ECO:0000313" key="7">
    <source>
        <dbReference type="Proteomes" id="UP000827892"/>
    </source>
</evidence>
<dbReference type="InterPro" id="IPR006287">
    <property type="entry name" value="DJ-1"/>
</dbReference>
<evidence type="ECO:0000259" key="5">
    <source>
        <dbReference type="Pfam" id="PF01965"/>
    </source>
</evidence>
<dbReference type="PANTHER" id="PTHR48094">
    <property type="entry name" value="PROTEIN/NUCLEIC ACID DEGLYCASE DJ-1-RELATED"/>
    <property type="match status" value="1"/>
</dbReference>
<dbReference type="InterPro" id="IPR050325">
    <property type="entry name" value="Prot/Nucl_acid_deglycase"/>
</dbReference>
<keyword evidence="3" id="KW-0963">Cytoplasm</keyword>
<comment type="subcellular location">
    <subcellularLocation>
        <location evidence="1">Cytoplasm</location>
    </subcellularLocation>
</comment>
<dbReference type="GO" id="GO:1902176">
    <property type="term" value="P:negative regulation of oxidative stress-induced intrinsic apoptotic signaling pathway"/>
    <property type="evidence" value="ECO:0007669"/>
    <property type="project" value="UniProtKB-ARBA"/>
</dbReference>
<dbReference type="CDD" id="cd03135">
    <property type="entry name" value="GATase1_DJ-1"/>
    <property type="match status" value="1"/>
</dbReference>
<dbReference type="InterPro" id="IPR002818">
    <property type="entry name" value="DJ-1/PfpI"/>
</dbReference>
<dbReference type="GO" id="GO:0019172">
    <property type="term" value="F:glyoxalase III activity"/>
    <property type="evidence" value="ECO:0007669"/>
    <property type="project" value="UniProtKB-EC"/>
</dbReference>
<evidence type="ECO:0000256" key="4">
    <source>
        <dbReference type="ARBA" id="ARBA00048082"/>
    </source>
</evidence>
<dbReference type="GO" id="GO:0036471">
    <property type="term" value="P:cellular response to glyoxal"/>
    <property type="evidence" value="ECO:0007669"/>
    <property type="project" value="UniProtKB-ARBA"/>
</dbReference>
<dbReference type="Proteomes" id="UP000827892">
    <property type="component" value="Chromosome II"/>
</dbReference>
<dbReference type="Pfam" id="PF01965">
    <property type="entry name" value="DJ-1_PfpI"/>
    <property type="match status" value="1"/>
</dbReference>
<dbReference type="GO" id="GO:1903189">
    <property type="term" value="P:glyoxal metabolic process"/>
    <property type="evidence" value="ECO:0007669"/>
    <property type="project" value="UniProtKB-ARBA"/>
</dbReference>
<dbReference type="InterPro" id="IPR029062">
    <property type="entry name" value="Class_I_gatase-like"/>
</dbReference>
<gene>
    <name evidence="6" type="ORF">L3Y34_019891</name>
</gene>
<protein>
    <recommendedName>
        <fullName evidence="2">D-lactate dehydratase</fullName>
        <ecNumber evidence="2">4.2.1.130</ecNumber>
    </recommendedName>
</protein>
<dbReference type="GO" id="GO:0005737">
    <property type="term" value="C:cytoplasm"/>
    <property type="evidence" value="ECO:0007669"/>
    <property type="project" value="UniProtKB-SubCell"/>
</dbReference>
<accession>A0AAE9DR09</accession>
<sequence length="222" mass="23487">MFKSIFSSAIRSPMAFTLRNVEATAAYCNGMSKSALILLVPEGAEESEVIIPGDVLTRGDIQVVYASLEGKCPKTGMMKPVKCAKGAEIMPSAAFDDVKDKKYDIVIIPGGPGSSKLAENSCVGSLLKDQFKSGGLIGAICAGPTVLLSHGIMVDEVTGHYTVKDKLVDGGYKFSEDRVVVSGKVITSQGPGTAFEFALKIVEIMQGAEKAESLKKPLCFKN</sequence>
<dbReference type="EMBL" id="CP090892">
    <property type="protein sequence ID" value="ULU08987.1"/>
    <property type="molecule type" value="Genomic_DNA"/>
</dbReference>
<dbReference type="Gene3D" id="3.40.50.880">
    <property type="match status" value="1"/>
</dbReference>
<dbReference type="SUPFAM" id="SSF52317">
    <property type="entry name" value="Class I glutamine amidotransferase-like"/>
    <property type="match status" value="1"/>
</dbReference>
<dbReference type="PANTHER" id="PTHR48094:SF3">
    <property type="entry name" value="GLUTATHIONE-INDEPENDENT GLYOXALASE DJR-1.2"/>
    <property type="match status" value="1"/>
</dbReference>
<comment type="catalytic activity">
    <reaction evidence="4">
        <text>methylglyoxal + H2O = (R)-lactate + H(+)</text>
        <dbReference type="Rhea" id="RHEA:27754"/>
        <dbReference type="ChEBI" id="CHEBI:15377"/>
        <dbReference type="ChEBI" id="CHEBI:15378"/>
        <dbReference type="ChEBI" id="CHEBI:16004"/>
        <dbReference type="ChEBI" id="CHEBI:17158"/>
        <dbReference type="EC" id="4.2.1.130"/>
    </reaction>
</comment>
<evidence type="ECO:0000256" key="1">
    <source>
        <dbReference type="ARBA" id="ARBA00004496"/>
    </source>
</evidence>
<proteinExistence type="predicted"/>
<reference evidence="6 7" key="1">
    <citation type="submission" date="2022-05" db="EMBL/GenBank/DDBJ databases">
        <title>Chromosome-level reference genomes for two strains of Caenorhabditis briggsae: an improved platform for comparative genomics.</title>
        <authorList>
            <person name="Stevens L."/>
            <person name="Andersen E.C."/>
        </authorList>
    </citation>
    <scope>NUCLEOTIDE SEQUENCE [LARGE SCALE GENOMIC DNA]</scope>
    <source>
        <strain evidence="6">QX1410_ONT</strain>
        <tissue evidence="6">Whole-organism</tissue>
    </source>
</reference>